<reference evidence="2 3" key="1">
    <citation type="submission" date="2020-02" db="EMBL/GenBank/DDBJ databases">
        <title>Sequencing the genomes of 1000 actinobacteria strains.</title>
        <authorList>
            <person name="Klenk H.-P."/>
        </authorList>
    </citation>
    <scope>NUCLEOTIDE SEQUENCE [LARGE SCALE GENOMIC DNA]</scope>
    <source>
        <strain evidence="2 3">DSM 27960</strain>
    </source>
</reference>
<protein>
    <recommendedName>
        <fullName evidence="4">DUF308 domain-containing protein</fullName>
    </recommendedName>
</protein>
<dbReference type="Proteomes" id="UP000541033">
    <property type="component" value="Unassembled WGS sequence"/>
</dbReference>
<gene>
    <name evidence="2" type="ORF">FHX76_002510</name>
</gene>
<dbReference type="RefSeq" id="WP_167151068.1">
    <property type="nucleotide sequence ID" value="NZ_JAAMOX010000002.1"/>
</dbReference>
<feature type="transmembrane region" description="Helical" evidence="1">
    <location>
        <begin position="51"/>
        <end position="69"/>
    </location>
</feature>
<sequence>MSAVSHETLSGSVPVHGAAPRVVNATRAAVYVAGALILAFTAHLHDASFGHVFFAALTLILAVALMVAATRTSVAPVRVLAFVQVAASAIVGVVSLTPLLSGGSGLMLLVIIWAAAMAVSDVLGGWMMRSAWSPTDSFVVGILGAALALAAFIPGSNLDTEISAPLMGLLGGYLALAGVYLGIAAASVGVSPKTSGTVSSEVQS</sequence>
<feature type="transmembrane region" description="Helical" evidence="1">
    <location>
        <begin position="138"/>
        <end position="156"/>
    </location>
</feature>
<keyword evidence="3" id="KW-1185">Reference proteome</keyword>
<evidence type="ECO:0008006" key="4">
    <source>
        <dbReference type="Google" id="ProtNLM"/>
    </source>
</evidence>
<feature type="transmembrane region" description="Helical" evidence="1">
    <location>
        <begin position="162"/>
        <end position="183"/>
    </location>
</feature>
<name>A0A7X5R2T5_9MICO</name>
<feature type="transmembrane region" description="Helical" evidence="1">
    <location>
        <begin position="81"/>
        <end position="100"/>
    </location>
</feature>
<organism evidence="2 3">
    <name type="scientific">Lysinibacter cavernae</name>
    <dbReference type="NCBI Taxonomy" id="1640652"/>
    <lineage>
        <taxon>Bacteria</taxon>
        <taxon>Bacillati</taxon>
        <taxon>Actinomycetota</taxon>
        <taxon>Actinomycetes</taxon>
        <taxon>Micrococcales</taxon>
        <taxon>Microbacteriaceae</taxon>
        <taxon>Lysinibacter</taxon>
    </lineage>
</organism>
<comment type="caution">
    <text evidence="2">The sequence shown here is derived from an EMBL/GenBank/DDBJ whole genome shotgun (WGS) entry which is preliminary data.</text>
</comment>
<evidence type="ECO:0000313" key="3">
    <source>
        <dbReference type="Proteomes" id="UP000541033"/>
    </source>
</evidence>
<accession>A0A7X5R2T5</accession>
<dbReference type="AlphaFoldDB" id="A0A7X5R2T5"/>
<keyword evidence="1" id="KW-0472">Membrane</keyword>
<evidence type="ECO:0000256" key="1">
    <source>
        <dbReference type="SAM" id="Phobius"/>
    </source>
</evidence>
<evidence type="ECO:0000313" key="2">
    <source>
        <dbReference type="EMBL" id="NIH54614.1"/>
    </source>
</evidence>
<feature type="transmembrane region" description="Helical" evidence="1">
    <location>
        <begin position="106"/>
        <end position="126"/>
    </location>
</feature>
<keyword evidence="1" id="KW-0812">Transmembrane</keyword>
<proteinExistence type="predicted"/>
<dbReference type="EMBL" id="JAAMOX010000002">
    <property type="protein sequence ID" value="NIH54614.1"/>
    <property type="molecule type" value="Genomic_DNA"/>
</dbReference>
<keyword evidence="1" id="KW-1133">Transmembrane helix</keyword>